<feature type="chain" id="PRO_5043461089" description="SCP domain-containing protein" evidence="1">
    <location>
        <begin position="21"/>
        <end position="248"/>
    </location>
</feature>
<dbReference type="EMBL" id="CAXKWB010001488">
    <property type="protein sequence ID" value="CAL4064456.1"/>
    <property type="molecule type" value="Genomic_DNA"/>
</dbReference>
<dbReference type="SUPFAM" id="SSF55797">
    <property type="entry name" value="PR-1-like"/>
    <property type="match status" value="1"/>
</dbReference>
<dbReference type="CDD" id="cd05380">
    <property type="entry name" value="CAP_euk"/>
    <property type="match status" value="1"/>
</dbReference>
<evidence type="ECO:0000313" key="3">
    <source>
        <dbReference type="EMBL" id="CAL4064456.1"/>
    </source>
</evidence>
<dbReference type="PANTHER" id="PTHR10334">
    <property type="entry name" value="CYSTEINE-RICH SECRETORY PROTEIN-RELATED"/>
    <property type="match status" value="1"/>
</dbReference>
<dbReference type="InterPro" id="IPR035940">
    <property type="entry name" value="CAP_sf"/>
</dbReference>
<dbReference type="Proteomes" id="UP001497623">
    <property type="component" value="Unassembled WGS sequence"/>
</dbReference>
<proteinExistence type="predicted"/>
<dbReference type="Pfam" id="PF00188">
    <property type="entry name" value="CAP"/>
    <property type="match status" value="1"/>
</dbReference>
<comment type="caution">
    <text evidence="3">The sequence shown here is derived from an EMBL/GenBank/DDBJ whole genome shotgun (WGS) entry which is preliminary data.</text>
</comment>
<feature type="domain" description="SCP" evidence="2">
    <location>
        <begin position="57"/>
        <end position="218"/>
    </location>
</feature>
<accession>A0AAV2PVS7</accession>
<dbReference type="InterPro" id="IPR014044">
    <property type="entry name" value="CAP_dom"/>
</dbReference>
<gene>
    <name evidence="3" type="ORF">MNOR_LOCUS4105</name>
</gene>
<dbReference type="PRINTS" id="PR00838">
    <property type="entry name" value="V5ALLERGEN"/>
</dbReference>
<dbReference type="SMART" id="SM00198">
    <property type="entry name" value="SCP"/>
    <property type="match status" value="1"/>
</dbReference>
<organism evidence="3 4">
    <name type="scientific">Meganyctiphanes norvegica</name>
    <name type="common">Northern krill</name>
    <name type="synonym">Thysanopoda norvegica</name>
    <dbReference type="NCBI Taxonomy" id="48144"/>
    <lineage>
        <taxon>Eukaryota</taxon>
        <taxon>Metazoa</taxon>
        <taxon>Ecdysozoa</taxon>
        <taxon>Arthropoda</taxon>
        <taxon>Crustacea</taxon>
        <taxon>Multicrustacea</taxon>
        <taxon>Malacostraca</taxon>
        <taxon>Eumalacostraca</taxon>
        <taxon>Eucarida</taxon>
        <taxon>Euphausiacea</taxon>
        <taxon>Euphausiidae</taxon>
        <taxon>Meganyctiphanes</taxon>
    </lineage>
</organism>
<evidence type="ECO:0000259" key="2">
    <source>
        <dbReference type="SMART" id="SM00198"/>
    </source>
</evidence>
<evidence type="ECO:0000256" key="1">
    <source>
        <dbReference type="SAM" id="SignalP"/>
    </source>
</evidence>
<feature type="signal peptide" evidence="1">
    <location>
        <begin position="1"/>
        <end position="20"/>
    </location>
</feature>
<feature type="non-terminal residue" evidence="3">
    <location>
        <position position="248"/>
    </location>
</feature>
<dbReference type="Gene3D" id="3.40.33.10">
    <property type="entry name" value="CAP"/>
    <property type="match status" value="1"/>
</dbReference>
<dbReference type="AlphaFoldDB" id="A0AAV2PVS7"/>
<sequence>MYPGWCLLLVHTLHIQHSVAQNHNHYCDFTSEHTLCKNIGLGHACGGQVFQQGVSNESATLILHHHNWFRTRVARGDEPEGAPGPQPQASNMRQMNIWQYHFLDICDFFCMCLFLCKCANCKCISRFHVGQNMAISSPSWKLETIEWPRAIQSWFDELITFNPNHIYPFQFSELWGHYTAMIWHDIWKIGCGYTMFNEFGSWKKLYTCNYGPSGNRPSEEVYLRGEPCSSCPYGTTCSNIYPGLCSTN</sequence>
<keyword evidence="4" id="KW-1185">Reference proteome</keyword>
<dbReference type="PRINTS" id="PR00837">
    <property type="entry name" value="V5TPXLIKE"/>
</dbReference>
<dbReference type="InterPro" id="IPR002413">
    <property type="entry name" value="V5_allergen-like"/>
</dbReference>
<evidence type="ECO:0000313" key="4">
    <source>
        <dbReference type="Proteomes" id="UP001497623"/>
    </source>
</evidence>
<protein>
    <recommendedName>
        <fullName evidence="2">SCP domain-containing protein</fullName>
    </recommendedName>
</protein>
<dbReference type="InterPro" id="IPR001283">
    <property type="entry name" value="CRISP-related"/>
</dbReference>
<reference evidence="3 4" key="1">
    <citation type="submission" date="2024-05" db="EMBL/GenBank/DDBJ databases">
        <authorList>
            <person name="Wallberg A."/>
        </authorList>
    </citation>
    <scope>NUCLEOTIDE SEQUENCE [LARGE SCALE GENOMIC DNA]</scope>
</reference>
<keyword evidence="1" id="KW-0732">Signal</keyword>
<name>A0AAV2PVS7_MEGNR</name>